<evidence type="ECO:0000256" key="2">
    <source>
        <dbReference type="ARBA" id="ARBA00007639"/>
    </source>
</evidence>
<evidence type="ECO:0000259" key="4">
    <source>
        <dbReference type="Pfam" id="PF13407"/>
    </source>
</evidence>
<comment type="subcellular location">
    <subcellularLocation>
        <location evidence="1">Cell envelope</location>
    </subcellularLocation>
</comment>
<evidence type="ECO:0000256" key="1">
    <source>
        <dbReference type="ARBA" id="ARBA00004196"/>
    </source>
</evidence>
<dbReference type="SUPFAM" id="SSF53822">
    <property type="entry name" value="Periplasmic binding protein-like I"/>
    <property type="match status" value="1"/>
</dbReference>
<evidence type="ECO:0000256" key="3">
    <source>
        <dbReference type="SAM" id="SignalP"/>
    </source>
</evidence>
<dbReference type="GO" id="GO:0030288">
    <property type="term" value="C:outer membrane-bounded periplasmic space"/>
    <property type="evidence" value="ECO:0007669"/>
    <property type="project" value="TreeGrafter"/>
</dbReference>
<dbReference type="PROSITE" id="PS51257">
    <property type="entry name" value="PROKAR_LIPOPROTEIN"/>
    <property type="match status" value="1"/>
</dbReference>
<comment type="similarity">
    <text evidence="2">Belongs to the bacterial solute-binding protein 2 family.</text>
</comment>
<protein>
    <submittedName>
        <fullName evidence="5">Periplasmic binding protein/LacI transcriptional regulator</fullName>
    </submittedName>
</protein>
<dbReference type="PANTHER" id="PTHR30036:SF7">
    <property type="entry name" value="ABC TRANSPORTER PERIPLASMIC-BINDING PROTEIN YPHF"/>
    <property type="match status" value="1"/>
</dbReference>
<dbReference type="AlphaFoldDB" id="A0A0E4CYH4"/>
<dbReference type="PANTHER" id="PTHR30036">
    <property type="entry name" value="D-XYLOSE-BINDING PERIPLASMIC PROTEIN"/>
    <property type="match status" value="1"/>
</dbReference>
<feature type="signal peptide" evidence="3">
    <location>
        <begin position="1"/>
        <end position="31"/>
    </location>
</feature>
<reference evidence="6" key="1">
    <citation type="submission" date="2015-03" db="EMBL/GenBank/DDBJ databases">
        <authorList>
            <person name="Wibberg D."/>
        </authorList>
    </citation>
    <scope>NUCLEOTIDE SEQUENCE [LARGE SCALE GENOMIC DNA]</scope>
</reference>
<dbReference type="HOGENOM" id="CLU_037628_3_3_9"/>
<accession>A0A0E4CYH4</accession>
<evidence type="ECO:0000313" key="5">
    <source>
        <dbReference type="EMBL" id="CQR57432.1"/>
    </source>
</evidence>
<keyword evidence="3" id="KW-0732">Signal</keyword>
<sequence>MSIYRLRGWSVVLLLLTAGFLLGGCLQSAGAADTPQKGAGESPLHADEEPPLTFGIIYPMVNATYEMITGKAEAVARKHNVELLVQAPDEANLEQQIRIMEMMIKRGVDGIAIAPVDSQALTAMINKAAAQGIPVVCFESDSPASRRAAYIGADNRATGAVMGQTVERLLSGKGMILVESGMSRMQSTRERLLGLEAYLTQHTDIDVLEIRHNDGSEERAAGQLEQMISDHPHFSALVNLDFVSSTSSVLVWKAKGLKRYNLALGLTPALQQAVENGQITRVISQNEQNWGEDIINTLLLQAKGLDTAQWINTDISIIGE</sequence>
<organism evidence="5 6">
    <name type="scientific">Paenibacillus riograndensis SBR5</name>
    <dbReference type="NCBI Taxonomy" id="1073571"/>
    <lineage>
        <taxon>Bacteria</taxon>
        <taxon>Bacillati</taxon>
        <taxon>Bacillota</taxon>
        <taxon>Bacilli</taxon>
        <taxon>Bacillales</taxon>
        <taxon>Paenibacillaceae</taxon>
        <taxon>Paenibacillus</taxon>
        <taxon>Paenibacillus sonchi group</taxon>
    </lineage>
</organism>
<proteinExistence type="inferred from homology"/>
<dbReference type="RefSeq" id="WP_063822381.1">
    <property type="nucleotide sequence ID" value="NZ_AGBD01000507.1"/>
</dbReference>
<dbReference type="Gene3D" id="3.40.50.2300">
    <property type="match status" value="2"/>
</dbReference>
<dbReference type="Pfam" id="PF13407">
    <property type="entry name" value="Peripla_BP_4"/>
    <property type="match status" value="1"/>
</dbReference>
<dbReference type="InterPro" id="IPR028082">
    <property type="entry name" value="Peripla_BP_I"/>
</dbReference>
<dbReference type="Proteomes" id="UP000033163">
    <property type="component" value="Chromosome I"/>
</dbReference>
<gene>
    <name evidence="5" type="ORF">PRIO_5030</name>
</gene>
<feature type="chain" id="PRO_5002419658" evidence="3">
    <location>
        <begin position="32"/>
        <end position="320"/>
    </location>
</feature>
<dbReference type="KEGG" id="pri:PRIO_5030"/>
<dbReference type="InterPro" id="IPR025997">
    <property type="entry name" value="SBP_2_dom"/>
</dbReference>
<feature type="domain" description="Periplasmic binding protein" evidence="4">
    <location>
        <begin position="56"/>
        <end position="304"/>
    </location>
</feature>
<dbReference type="InterPro" id="IPR050555">
    <property type="entry name" value="Bact_Solute-Bind_Prot2"/>
</dbReference>
<dbReference type="EMBL" id="LN831776">
    <property type="protein sequence ID" value="CQR57432.1"/>
    <property type="molecule type" value="Genomic_DNA"/>
</dbReference>
<dbReference type="GO" id="GO:0030246">
    <property type="term" value="F:carbohydrate binding"/>
    <property type="evidence" value="ECO:0007669"/>
    <property type="project" value="TreeGrafter"/>
</dbReference>
<name>A0A0E4CYH4_9BACL</name>
<dbReference type="PATRIC" id="fig|1073571.4.peg.5405"/>
<evidence type="ECO:0000313" key="6">
    <source>
        <dbReference type="Proteomes" id="UP000033163"/>
    </source>
</evidence>